<feature type="domain" description="Major facilitator superfamily (MFS) profile" evidence="8">
    <location>
        <begin position="46"/>
        <end position="487"/>
    </location>
</feature>
<evidence type="ECO:0000259" key="8">
    <source>
        <dbReference type="PROSITE" id="PS50850"/>
    </source>
</evidence>
<evidence type="ECO:0000313" key="9">
    <source>
        <dbReference type="EMBL" id="OQE17605.1"/>
    </source>
</evidence>
<accession>A0A1V6SUB0</accession>
<feature type="transmembrane region" description="Helical" evidence="7">
    <location>
        <begin position="392"/>
        <end position="418"/>
    </location>
</feature>
<proteinExistence type="inferred from homology"/>
<comment type="subcellular location">
    <subcellularLocation>
        <location evidence="1">Membrane</location>
        <topology evidence="1">Multi-pass membrane protein</topology>
    </subcellularLocation>
</comment>
<feature type="transmembrane region" description="Helical" evidence="7">
    <location>
        <begin position="365"/>
        <end position="386"/>
    </location>
</feature>
<feature type="transmembrane region" description="Helical" evidence="7">
    <location>
        <begin position="151"/>
        <end position="168"/>
    </location>
</feature>
<comment type="similarity">
    <text evidence="2">Belongs to the major facilitator superfamily. Sugar transporter (TC 2.A.1.1) family.</text>
</comment>
<feature type="transmembrane region" description="Helical" evidence="7">
    <location>
        <begin position="42"/>
        <end position="59"/>
    </location>
</feature>
<dbReference type="PROSITE" id="PS00217">
    <property type="entry name" value="SUGAR_TRANSPORT_2"/>
    <property type="match status" value="1"/>
</dbReference>
<dbReference type="InterPro" id="IPR005828">
    <property type="entry name" value="MFS_sugar_transport-like"/>
</dbReference>
<dbReference type="InterPro" id="IPR050360">
    <property type="entry name" value="MFS_Sugar_Transporters"/>
</dbReference>
<feature type="transmembrane region" description="Helical" evidence="7">
    <location>
        <begin position="341"/>
        <end position="358"/>
    </location>
</feature>
<feature type="compositionally biased region" description="Polar residues" evidence="6">
    <location>
        <begin position="1"/>
        <end position="13"/>
    </location>
</feature>
<feature type="transmembrane region" description="Helical" evidence="7">
    <location>
        <begin position="464"/>
        <end position="483"/>
    </location>
</feature>
<dbReference type="PROSITE" id="PS50850">
    <property type="entry name" value="MFS"/>
    <property type="match status" value="1"/>
</dbReference>
<evidence type="ECO:0000256" key="3">
    <source>
        <dbReference type="ARBA" id="ARBA00022692"/>
    </source>
</evidence>
<evidence type="ECO:0000256" key="2">
    <source>
        <dbReference type="ARBA" id="ARBA00010992"/>
    </source>
</evidence>
<gene>
    <name evidence="9" type="ORF">PENSTE_c020G10414</name>
</gene>
<keyword evidence="3 7" id="KW-0812">Transmembrane</keyword>
<dbReference type="InterPro" id="IPR005829">
    <property type="entry name" value="Sugar_transporter_CS"/>
</dbReference>
<organism evidence="9 10">
    <name type="scientific">Penicillium steckii</name>
    <dbReference type="NCBI Taxonomy" id="303698"/>
    <lineage>
        <taxon>Eukaryota</taxon>
        <taxon>Fungi</taxon>
        <taxon>Dikarya</taxon>
        <taxon>Ascomycota</taxon>
        <taxon>Pezizomycotina</taxon>
        <taxon>Eurotiomycetes</taxon>
        <taxon>Eurotiomycetidae</taxon>
        <taxon>Eurotiales</taxon>
        <taxon>Aspergillaceae</taxon>
        <taxon>Penicillium</taxon>
    </lineage>
</organism>
<dbReference type="Gene3D" id="1.20.1250.20">
    <property type="entry name" value="MFS general substrate transporter like domains"/>
    <property type="match status" value="1"/>
</dbReference>
<protein>
    <recommendedName>
        <fullName evidence="8">Major facilitator superfamily (MFS) profile domain-containing protein</fullName>
    </recommendedName>
</protein>
<feature type="transmembrane region" description="Helical" evidence="7">
    <location>
        <begin position="180"/>
        <end position="201"/>
    </location>
</feature>
<dbReference type="FunFam" id="1.20.1250.20:FF:000078">
    <property type="entry name" value="MFS maltose transporter, putative"/>
    <property type="match status" value="1"/>
</dbReference>
<dbReference type="AlphaFoldDB" id="A0A1V6SUB0"/>
<dbReference type="InterPro" id="IPR036259">
    <property type="entry name" value="MFS_trans_sf"/>
</dbReference>
<feature type="transmembrane region" description="Helical" evidence="7">
    <location>
        <begin position="121"/>
        <end position="139"/>
    </location>
</feature>
<dbReference type="PANTHER" id="PTHR48022:SF2">
    <property type="entry name" value="PLASTIDIC GLUCOSE TRANSPORTER 4"/>
    <property type="match status" value="1"/>
</dbReference>
<dbReference type="PANTHER" id="PTHR48022">
    <property type="entry name" value="PLASTIDIC GLUCOSE TRANSPORTER 4"/>
    <property type="match status" value="1"/>
</dbReference>
<evidence type="ECO:0000256" key="4">
    <source>
        <dbReference type="ARBA" id="ARBA00022989"/>
    </source>
</evidence>
<evidence type="ECO:0000256" key="7">
    <source>
        <dbReference type="SAM" id="Phobius"/>
    </source>
</evidence>
<reference evidence="10" key="1">
    <citation type="journal article" date="2017" name="Nat. Microbiol.">
        <title>Global analysis of biosynthetic gene clusters reveals vast potential of secondary metabolite production in Penicillium species.</title>
        <authorList>
            <person name="Nielsen J.C."/>
            <person name="Grijseels S."/>
            <person name="Prigent S."/>
            <person name="Ji B."/>
            <person name="Dainat J."/>
            <person name="Nielsen K.F."/>
            <person name="Frisvad J.C."/>
            <person name="Workman M."/>
            <person name="Nielsen J."/>
        </authorList>
    </citation>
    <scope>NUCLEOTIDE SEQUENCE [LARGE SCALE GENOMIC DNA]</scope>
    <source>
        <strain evidence="10">IBT 24891</strain>
    </source>
</reference>
<sequence length="525" mass="57587">MEATDIKSNSSHLENVPTHETTPDVPGNQDQTAWQCLRQNPWVILFCLYGNLGAFMYGFDNLVLSLSLSMPGFAMQFGELTNGSYVIPAYWQSLWNAMAQVATMLGATTAGPVQDFLGRRASFLLGAMVSAAGVAVVYTSTSPGSFLAGKIVNGLSMGLCLTTGQTYISEVTPLPLRGIALSFFTFCMNLGYMIAASVALPRMSIVSEDAYRVLFAAAWVWPGVIVLFLPLLPESPYFLVMKNRLEKARKSLARLGNKQSDITGLLNQIIRVNEEEKARSAVSKEASFLECFRGTNWRRTRIILFCNALQQVIGSSFMSNGPYFMVQAGMSAAKTGMMTEIGIGFGIASSILTAYLMTQVGRRRLIMFGISLSVTFFTVMGIAGCFPQSSQALWVVGIFLQLSWWVYGPAIGPAMAIAGEVSAVRLRAKSMAIGFTFNYFFSTVWNVVIPYLYNTDEANLGGKIGWIFAGMGVIALVVIYLEIPETKGRSFEELDEMFNEKIGTREFRKYQCAASQQLQKLGNDA</sequence>
<keyword evidence="10" id="KW-1185">Reference proteome</keyword>
<dbReference type="Pfam" id="PF00083">
    <property type="entry name" value="Sugar_tr"/>
    <property type="match status" value="1"/>
</dbReference>
<dbReference type="GO" id="GO:0005351">
    <property type="term" value="F:carbohydrate:proton symporter activity"/>
    <property type="evidence" value="ECO:0007669"/>
    <property type="project" value="TreeGrafter"/>
</dbReference>
<feature type="region of interest" description="Disordered" evidence="6">
    <location>
        <begin position="1"/>
        <end position="27"/>
    </location>
</feature>
<dbReference type="Proteomes" id="UP000191285">
    <property type="component" value="Unassembled WGS sequence"/>
</dbReference>
<dbReference type="EMBL" id="MLKD01000020">
    <property type="protein sequence ID" value="OQE17605.1"/>
    <property type="molecule type" value="Genomic_DNA"/>
</dbReference>
<keyword evidence="4 7" id="KW-1133">Transmembrane helix</keyword>
<evidence type="ECO:0000256" key="6">
    <source>
        <dbReference type="SAM" id="MobiDB-lite"/>
    </source>
</evidence>
<keyword evidence="5 7" id="KW-0472">Membrane</keyword>
<dbReference type="OrthoDB" id="6612291at2759"/>
<feature type="transmembrane region" description="Helical" evidence="7">
    <location>
        <begin position="430"/>
        <end position="452"/>
    </location>
</feature>
<dbReference type="GO" id="GO:0016020">
    <property type="term" value="C:membrane"/>
    <property type="evidence" value="ECO:0007669"/>
    <property type="project" value="UniProtKB-SubCell"/>
</dbReference>
<dbReference type="SUPFAM" id="SSF103473">
    <property type="entry name" value="MFS general substrate transporter"/>
    <property type="match status" value="1"/>
</dbReference>
<feature type="transmembrane region" description="Helical" evidence="7">
    <location>
        <begin position="213"/>
        <end position="232"/>
    </location>
</feature>
<evidence type="ECO:0000313" key="10">
    <source>
        <dbReference type="Proteomes" id="UP000191285"/>
    </source>
</evidence>
<evidence type="ECO:0000256" key="5">
    <source>
        <dbReference type="ARBA" id="ARBA00023136"/>
    </source>
</evidence>
<dbReference type="InterPro" id="IPR020846">
    <property type="entry name" value="MFS_dom"/>
</dbReference>
<evidence type="ECO:0000256" key="1">
    <source>
        <dbReference type="ARBA" id="ARBA00004141"/>
    </source>
</evidence>
<comment type="caution">
    <text evidence="9">The sequence shown here is derived from an EMBL/GenBank/DDBJ whole genome shotgun (WGS) entry which is preliminary data.</text>
</comment>
<name>A0A1V6SUB0_9EURO</name>